<dbReference type="Gene3D" id="3.90.350.10">
    <property type="entry name" value="Transposase Inhibitor Protein From Tn5, Chain A, domain 1"/>
    <property type="match status" value="1"/>
</dbReference>
<dbReference type="InterPro" id="IPR012337">
    <property type="entry name" value="RNaseH-like_sf"/>
</dbReference>
<name>A0ABU2WMC1_9GAMM</name>
<evidence type="ECO:0000313" key="1">
    <source>
        <dbReference type="EMBL" id="MDT0499007.1"/>
    </source>
</evidence>
<dbReference type="EMBL" id="JAVRIC010000032">
    <property type="protein sequence ID" value="MDT0499007.1"/>
    <property type="molecule type" value="Genomic_DNA"/>
</dbReference>
<protein>
    <submittedName>
        <fullName evidence="1">Uncharacterized protein</fullName>
    </submittedName>
</protein>
<dbReference type="SUPFAM" id="SSF53098">
    <property type="entry name" value="Ribonuclease H-like"/>
    <property type="match status" value="1"/>
</dbReference>
<dbReference type="Proteomes" id="UP001254608">
    <property type="component" value="Unassembled WGS sequence"/>
</dbReference>
<evidence type="ECO:0000313" key="2">
    <source>
        <dbReference type="Proteomes" id="UP001254608"/>
    </source>
</evidence>
<keyword evidence="2" id="KW-1185">Reference proteome</keyword>
<organism evidence="1 2">
    <name type="scientific">Banduia mediterranea</name>
    <dbReference type="NCBI Taxonomy" id="3075609"/>
    <lineage>
        <taxon>Bacteria</taxon>
        <taxon>Pseudomonadati</taxon>
        <taxon>Pseudomonadota</taxon>
        <taxon>Gammaproteobacteria</taxon>
        <taxon>Nevskiales</taxon>
        <taxon>Algiphilaceae</taxon>
        <taxon>Banduia</taxon>
    </lineage>
</organism>
<gene>
    <name evidence="1" type="ORF">RM530_16820</name>
</gene>
<dbReference type="RefSeq" id="WP_311366418.1">
    <property type="nucleotide sequence ID" value="NZ_JAVRIC010000032.1"/>
</dbReference>
<proteinExistence type="predicted"/>
<comment type="caution">
    <text evidence="1">The sequence shown here is derived from an EMBL/GenBank/DDBJ whole genome shotgun (WGS) entry which is preliminary data.</text>
</comment>
<reference evidence="1 2" key="1">
    <citation type="submission" date="2023-09" db="EMBL/GenBank/DDBJ databases">
        <authorList>
            <person name="Rey-Velasco X."/>
        </authorList>
    </citation>
    <scope>NUCLEOTIDE SEQUENCE [LARGE SCALE GENOMIC DNA]</scope>
    <source>
        <strain evidence="1 2">W345</strain>
    </source>
</reference>
<accession>A0ABU2WMC1</accession>
<sequence>MSVAAATRLQQQLPASTVVSVGDREADLYELLLAAQGQPHGARLLVHAERTRRMTQDHDALWDFMQAQPVAGVLALSVPRRATAQARTAQLQVRCTGVRLPRPSRPCARRCA</sequence>